<dbReference type="EMBL" id="LCPJ01000006">
    <property type="protein sequence ID" value="KKU95966.1"/>
    <property type="molecule type" value="Genomic_DNA"/>
</dbReference>
<reference evidence="2 3" key="1">
    <citation type="journal article" date="2015" name="Nature">
        <title>rRNA introns, odd ribosomes, and small enigmatic genomes across a large radiation of phyla.</title>
        <authorList>
            <person name="Brown C.T."/>
            <person name="Hug L.A."/>
            <person name="Thomas B.C."/>
            <person name="Sharon I."/>
            <person name="Castelle C.J."/>
            <person name="Singh A."/>
            <person name="Wilkins M.J."/>
            <person name="Williams K.H."/>
            <person name="Banfield J.F."/>
        </authorList>
    </citation>
    <scope>NUCLEOTIDE SEQUENCE [LARGE SCALE GENOMIC DNA]</scope>
</reference>
<keyword evidence="1" id="KW-0472">Membrane</keyword>
<accession>A0A0G1UPF3</accession>
<proteinExistence type="predicted"/>
<comment type="caution">
    <text evidence="2">The sequence shown here is derived from an EMBL/GenBank/DDBJ whole genome shotgun (WGS) entry which is preliminary data.</text>
</comment>
<feature type="transmembrane region" description="Helical" evidence="1">
    <location>
        <begin position="31"/>
        <end position="54"/>
    </location>
</feature>
<keyword evidence="1" id="KW-1133">Transmembrane helix</keyword>
<organism evidence="2 3">
    <name type="scientific">Candidatus Gottesmanbacteria bacterium GW2011_GWA1_48_13</name>
    <dbReference type="NCBI Taxonomy" id="1618439"/>
    <lineage>
        <taxon>Bacteria</taxon>
        <taxon>Candidatus Gottesmaniibacteriota</taxon>
    </lineage>
</organism>
<dbReference type="Proteomes" id="UP000034661">
    <property type="component" value="Unassembled WGS sequence"/>
</dbReference>
<evidence type="ECO:0000313" key="2">
    <source>
        <dbReference type="EMBL" id="KKU95966.1"/>
    </source>
</evidence>
<dbReference type="InterPro" id="IPR043993">
    <property type="entry name" value="T4SS_pilin"/>
</dbReference>
<evidence type="ECO:0000256" key="1">
    <source>
        <dbReference type="SAM" id="Phobius"/>
    </source>
</evidence>
<dbReference type="Pfam" id="PF18895">
    <property type="entry name" value="T4SS_pilin"/>
    <property type="match status" value="1"/>
</dbReference>
<protein>
    <submittedName>
        <fullName evidence="2">Uncharacterized protein</fullName>
    </submittedName>
</protein>
<dbReference type="AlphaFoldDB" id="A0A0G1UPF3"/>
<keyword evidence="1" id="KW-0812">Transmembrane</keyword>
<gene>
    <name evidence="2" type="ORF">UY27_C0006G0014</name>
</gene>
<feature type="transmembrane region" description="Helical" evidence="1">
    <location>
        <begin position="75"/>
        <end position="95"/>
    </location>
</feature>
<sequence length="115" mass="12348">MNLFASPVFAQARIELKRPESQVKIQDVGQLISALVGTLLIISALLAFFFLILGGIQWITSGGDKAGMEAARNKITHAIVGLIIVGAAWAIMILVQNFLGVQIIGGTLEFPKPFE</sequence>
<evidence type="ECO:0000313" key="3">
    <source>
        <dbReference type="Proteomes" id="UP000034661"/>
    </source>
</evidence>
<name>A0A0G1UPF3_9BACT</name>